<evidence type="ECO:0000256" key="1">
    <source>
        <dbReference type="ARBA" id="ARBA00004167"/>
    </source>
</evidence>
<dbReference type="OrthoDB" id="4770059at2759"/>
<dbReference type="Proteomes" id="UP000076881">
    <property type="component" value="Unassembled WGS sequence"/>
</dbReference>
<name>A0A169YL50_CORDF</name>
<feature type="compositionally biased region" description="Basic and acidic residues" evidence="5">
    <location>
        <begin position="118"/>
        <end position="129"/>
    </location>
</feature>
<evidence type="ECO:0000256" key="2">
    <source>
        <dbReference type="ARBA" id="ARBA00022692"/>
    </source>
</evidence>
<evidence type="ECO:0000256" key="5">
    <source>
        <dbReference type="SAM" id="MobiDB-lite"/>
    </source>
</evidence>
<dbReference type="PANTHER" id="PTHR15549:SF33">
    <property type="entry name" value="MEMBRANE PROTEIN WSC4, PUTATIVE (AFU_ORTHOLOGUE AFUA_5G09020)-RELATED"/>
    <property type="match status" value="1"/>
</dbReference>
<feature type="transmembrane region" description="Helical" evidence="6">
    <location>
        <begin position="84"/>
        <end position="107"/>
    </location>
</feature>
<dbReference type="GO" id="GO:0016020">
    <property type="term" value="C:membrane"/>
    <property type="evidence" value="ECO:0007669"/>
    <property type="project" value="UniProtKB-SubCell"/>
</dbReference>
<reference evidence="7 8" key="1">
    <citation type="journal article" date="2016" name="Genome Biol. Evol.">
        <title>Divergent and convergent evolution of fungal pathogenicity.</title>
        <authorList>
            <person name="Shang Y."/>
            <person name="Xiao G."/>
            <person name="Zheng P."/>
            <person name="Cen K."/>
            <person name="Zhan S."/>
            <person name="Wang C."/>
        </authorList>
    </citation>
    <scope>NUCLEOTIDE SEQUENCE [LARGE SCALE GENOMIC DNA]</scope>
    <source>
        <strain evidence="7 8">RCEF 1005</strain>
    </source>
</reference>
<dbReference type="GO" id="GO:0071944">
    <property type="term" value="C:cell periphery"/>
    <property type="evidence" value="ECO:0007669"/>
    <property type="project" value="UniProtKB-ARBA"/>
</dbReference>
<organism evidence="7 8">
    <name type="scientific">Akanthomyces lecanii RCEF 1005</name>
    <dbReference type="NCBI Taxonomy" id="1081108"/>
    <lineage>
        <taxon>Eukaryota</taxon>
        <taxon>Fungi</taxon>
        <taxon>Dikarya</taxon>
        <taxon>Ascomycota</taxon>
        <taxon>Pezizomycotina</taxon>
        <taxon>Sordariomycetes</taxon>
        <taxon>Hypocreomycetidae</taxon>
        <taxon>Hypocreales</taxon>
        <taxon>Cordycipitaceae</taxon>
        <taxon>Akanthomyces</taxon>
        <taxon>Cordyceps confragosa</taxon>
    </lineage>
</organism>
<keyword evidence="4 6" id="KW-0472">Membrane</keyword>
<evidence type="ECO:0000313" key="8">
    <source>
        <dbReference type="Proteomes" id="UP000076881"/>
    </source>
</evidence>
<gene>
    <name evidence="7" type="ORF">LEL_01844</name>
</gene>
<evidence type="ECO:0000256" key="3">
    <source>
        <dbReference type="ARBA" id="ARBA00022989"/>
    </source>
</evidence>
<keyword evidence="8" id="KW-1185">Reference proteome</keyword>
<sequence length="191" mass="20163">MADQRYATSLYNDIALSAPAFEIRWRSGDVNGQFTHSPPPTTIPTSTSESATSRSTGETESSSAPPTPSEAENKTTGDMPAGKIAGIVVGAAAAICAVLAAVCVMYFRRRHILTKTHRNSDAGRGHGDAAELDPGANPIAELQSEGPVKELDSNRPKQCSDHAAINVEPVELPGDSRLGSLSGVTERDWTY</sequence>
<evidence type="ECO:0000313" key="7">
    <source>
        <dbReference type="EMBL" id="OAA82299.1"/>
    </source>
</evidence>
<proteinExistence type="predicted"/>
<keyword evidence="3 6" id="KW-1133">Transmembrane helix</keyword>
<dbReference type="AlphaFoldDB" id="A0A169YL50"/>
<dbReference type="InterPro" id="IPR051694">
    <property type="entry name" value="Immunoregulatory_rcpt-like"/>
</dbReference>
<evidence type="ECO:0000256" key="6">
    <source>
        <dbReference type="SAM" id="Phobius"/>
    </source>
</evidence>
<feature type="compositionally biased region" description="Basic and acidic residues" evidence="5">
    <location>
        <begin position="147"/>
        <end position="160"/>
    </location>
</feature>
<feature type="region of interest" description="Disordered" evidence="5">
    <location>
        <begin position="29"/>
        <end position="79"/>
    </location>
</feature>
<accession>A0A169YL50</accession>
<dbReference type="EMBL" id="AZHF01000001">
    <property type="protein sequence ID" value="OAA82299.1"/>
    <property type="molecule type" value="Genomic_DNA"/>
</dbReference>
<evidence type="ECO:0000256" key="4">
    <source>
        <dbReference type="ARBA" id="ARBA00023136"/>
    </source>
</evidence>
<comment type="caution">
    <text evidence="7">The sequence shown here is derived from an EMBL/GenBank/DDBJ whole genome shotgun (WGS) entry which is preliminary data.</text>
</comment>
<dbReference type="STRING" id="1081108.A0A169YL50"/>
<feature type="compositionally biased region" description="Low complexity" evidence="5">
    <location>
        <begin position="43"/>
        <end position="64"/>
    </location>
</feature>
<dbReference type="PANTHER" id="PTHR15549">
    <property type="entry name" value="PAIRED IMMUNOGLOBULIN-LIKE TYPE 2 RECEPTOR"/>
    <property type="match status" value="1"/>
</dbReference>
<protein>
    <submittedName>
        <fullName evidence="7">Uncharacterized protein</fullName>
    </submittedName>
</protein>
<comment type="subcellular location">
    <subcellularLocation>
        <location evidence="1">Membrane</location>
        <topology evidence="1">Single-pass membrane protein</topology>
    </subcellularLocation>
</comment>
<feature type="region of interest" description="Disordered" evidence="5">
    <location>
        <begin position="118"/>
        <end position="191"/>
    </location>
</feature>
<keyword evidence="2 6" id="KW-0812">Transmembrane</keyword>